<organism evidence="4 5">
    <name type="scientific">Paenibacillus enshidis</name>
    <dbReference type="NCBI Taxonomy" id="1458439"/>
    <lineage>
        <taxon>Bacteria</taxon>
        <taxon>Bacillati</taxon>
        <taxon>Bacillota</taxon>
        <taxon>Bacilli</taxon>
        <taxon>Bacillales</taxon>
        <taxon>Paenibacillaceae</taxon>
        <taxon>Paenibacillus</taxon>
    </lineage>
</organism>
<proteinExistence type="predicted"/>
<name>A0ABV5ARK5_9BACL</name>
<feature type="domain" description="NADH:flavin oxidoreductase/NADH oxidase N-terminal" evidence="3">
    <location>
        <begin position="8"/>
        <end position="339"/>
    </location>
</feature>
<dbReference type="PANTHER" id="PTHR43656">
    <property type="entry name" value="BINDING OXIDOREDUCTASE, PUTATIVE (AFU_ORTHOLOGUE AFUA_2G08260)-RELATED"/>
    <property type="match status" value="1"/>
</dbReference>
<dbReference type="RefSeq" id="WP_375354753.1">
    <property type="nucleotide sequence ID" value="NZ_JBHHMI010000005.1"/>
</dbReference>
<dbReference type="InterPro" id="IPR051799">
    <property type="entry name" value="NADH_flavin_oxidoreductase"/>
</dbReference>
<dbReference type="SUPFAM" id="SSF51395">
    <property type="entry name" value="FMN-linked oxidoreductases"/>
    <property type="match status" value="1"/>
</dbReference>
<sequence>MNARYEPLFASFRLPSGVRLNNRVMMAPMGIGASGPNGEVTDVELAYYRARAQGAGAIITASALVSPNGKFIQHGLGIDHDELLPGLKKLAAVIQENGAKAIVQLYHGGRLGNPAMVPSGHALGPSTIAAEREGAAVPKAMTEADIETAIEEFAQATRRAIEAGFDGVEILGANGFLIHQFFSPHANRREDKWGGTLEKRMAFPLAVVKRVQQTVAAYATSPFVVGYRISPEEKETPGITMADTLHFVDVLAEQNLDYIHLSVEHFWQSPRTDDKIAKSRIVMVQELVGDRVPVIGVGGLWTPDDVVEALGTGVPLISLGHAMIINPEWVTLVQNGLEEEIKTTLSRSAQAKLAIPDGIWGRIMSIPGWFQVVDEERTEG</sequence>
<accession>A0ABV5ARK5</accession>
<dbReference type="EMBL" id="JBHHMI010000005">
    <property type="protein sequence ID" value="MFB5266852.1"/>
    <property type="molecule type" value="Genomic_DNA"/>
</dbReference>
<dbReference type="InterPro" id="IPR013785">
    <property type="entry name" value="Aldolase_TIM"/>
</dbReference>
<dbReference type="Gene3D" id="3.20.20.70">
    <property type="entry name" value="Aldolase class I"/>
    <property type="match status" value="1"/>
</dbReference>
<evidence type="ECO:0000256" key="1">
    <source>
        <dbReference type="ARBA" id="ARBA00022630"/>
    </source>
</evidence>
<dbReference type="InterPro" id="IPR001155">
    <property type="entry name" value="OxRdtase_FMN_N"/>
</dbReference>
<dbReference type="Proteomes" id="UP001580346">
    <property type="component" value="Unassembled WGS sequence"/>
</dbReference>
<evidence type="ECO:0000313" key="4">
    <source>
        <dbReference type="EMBL" id="MFB5266852.1"/>
    </source>
</evidence>
<keyword evidence="1" id="KW-0285">Flavoprotein</keyword>
<dbReference type="Pfam" id="PF00724">
    <property type="entry name" value="Oxidored_FMN"/>
    <property type="match status" value="1"/>
</dbReference>
<keyword evidence="2" id="KW-0560">Oxidoreductase</keyword>
<evidence type="ECO:0000313" key="5">
    <source>
        <dbReference type="Proteomes" id="UP001580346"/>
    </source>
</evidence>
<protein>
    <submittedName>
        <fullName evidence="4">NADH-dependent flavin oxidoreductase</fullName>
    </submittedName>
</protein>
<gene>
    <name evidence="4" type="ORF">ACE41H_08630</name>
</gene>
<dbReference type="CDD" id="cd04735">
    <property type="entry name" value="OYE_like_4_FMN"/>
    <property type="match status" value="1"/>
</dbReference>
<reference evidence="4 5" key="1">
    <citation type="submission" date="2024-09" db="EMBL/GenBank/DDBJ databases">
        <title>Paenibacillus zeirhizospherea sp. nov., isolated from surface of the maize (Zea mays) roots in a horticulture field, Hungary.</title>
        <authorList>
            <person name="Marton D."/>
            <person name="Farkas M."/>
            <person name="Bedics A."/>
            <person name="Toth E."/>
            <person name="Tancsics A."/>
            <person name="Boka K."/>
            <person name="Maroti G."/>
            <person name="Kriszt B."/>
            <person name="Cserhati M."/>
        </authorList>
    </citation>
    <scope>NUCLEOTIDE SEQUENCE [LARGE SCALE GENOMIC DNA]</scope>
    <source>
        <strain evidence="4 5">KCTC 33519</strain>
    </source>
</reference>
<comment type="caution">
    <text evidence="4">The sequence shown here is derived from an EMBL/GenBank/DDBJ whole genome shotgun (WGS) entry which is preliminary data.</text>
</comment>
<dbReference type="PANTHER" id="PTHR43656:SF2">
    <property type="entry name" value="BINDING OXIDOREDUCTASE, PUTATIVE (AFU_ORTHOLOGUE AFUA_2G08260)-RELATED"/>
    <property type="match status" value="1"/>
</dbReference>
<evidence type="ECO:0000259" key="3">
    <source>
        <dbReference type="Pfam" id="PF00724"/>
    </source>
</evidence>
<keyword evidence="5" id="KW-1185">Reference proteome</keyword>
<evidence type="ECO:0000256" key="2">
    <source>
        <dbReference type="ARBA" id="ARBA00023002"/>
    </source>
</evidence>